<evidence type="ECO:0000259" key="4">
    <source>
        <dbReference type="PROSITE" id="PS51320"/>
    </source>
</evidence>
<dbReference type="Pfam" id="PF09425">
    <property type="entry name" value="Jas_motif"/>
    <property type="match status" value="1"/>
</dbReference>
<evidence type="ECO:0000256" key="3">
    <source>
        <dbReference type="SAM" id="MobiDB-lite"/>
    </source>
</evidence>
<sequence>MRRNCNLELALLTPSSASDSHHHYHHSMEEASGSPQEQQQNHHQHHRQQPLTIFYNGKMCVCDVTETQAKTILMVASKEMEERIRTPSGSGSGSGSSEPSSPILLQSPSPSPHQQLYGLSMKRSLQRFLQKRKNRIQETSPYHH</sequence>
<comment type="domain">
    <text evidence="2">The jas domain is required for interaction with COI1.</text>
</comment>
<keyword evidence="2" id="KW-1184">Jasmonic acid signaling pathway</keyword>
<comment type="subcellular location">
    <subcellularLocation>
        <location evidence="2">Nucleus</location>
    </subcellularLocation>
</comment>
<dbReference type="GO" id="GO:0005634">
    <property type="term" value="C:nucleus"/>
    <property type="evidence" value="ECO:0007669"/>
    <property type="project" value="UniProtKB-SubCell"/>
</dbReference>
<dbReference type="EMBL" id="JARAOO010000005">
    <property type="protein sequence ID" value="KAJ7968958.1"/>
    <property type="molecule type" value="Genomic_DNA"/>
</dbReference>
<dbReference type="PROSITE" id="PS51320">
    <property type="entry name" value="TIFY"/>
    <property type="match status" value="1"/>
</dbReference>
<reference evidence="5" key="1">
    <citation type="journal article" date="2023" name="Science">
        <title>Elucidation of the pathway for biosynthesis of saponin adjuvants from the soapbark tree.</title>
        <authorList>
            <person name="Reed J."/>
            <person name="Orme A."/>
            <person name="El-Demerdash A."/>
            <person name="Owen C."/>
            <person name="Martin L.B.B."/>
            <person name="Misra R.C."/>
            <person name="Kikuchi S."/>
            <person name="Rejzek M."/>
            <person name="Martin A.C."/>
            <person name="Harkess A."/>
            <person name="Leebens-Mack J."/>
            <person name="Louveau T."/>
            <person name="Stephenson M.J."/>
            <person name="Osbourn A."/>
        </authorList>
    </citation>
    <scope>NUCLEOTIDE SEQUENCE</scope>
    <source>
        <strain evidence="5">S10</strain>
    </source>
</reference>
<feature type="region of interest" description="Disordered" evidence="3">
    <location>
        <begin position="12"/>
        <end position="49"/>
    </location>
</feature>
<dbReference type="InterPro" id="IPR040390">
    <property type="entry name" value="TIFY/JAZ"/>
</dbReference>
<feature type="region of interest" description="Disordered" evidence="3">
    <location>
        <begin position="80"/>
        <end position="123"/>
    </location>
</feature>
<dbReference type="SMART" id="SM00979">
    <property type="entry name" value="TIFY"/>
    <property type="match status" value="1"/>
</dbReference>
<evidence type="ECO:0000256" key="2">
    <source>
        <dbReference type="RuleBase" id="RU369065"/>
    </source>
</evidence>
<comment type="function">
    <text evidence="2">Repressor of jasmonate responses.</text>
</comment>
<dbReference type="GO" id="GO:2000022">
    <property type="term" value="P:regulation of jasmonic acid mediated signaling pathway"/>
    <property type="evidence" value="ECO:0007669"/>
    <property type="project" value="UniProtKB-UniRule"/>
</dbReference>
<dbReference type="AlphaFoldDB" id="A0AAD7M367"/>
<evidence type="ECO:0000313" key="5">
    <source>
        <dbReference type="EMBL" id="KAJ7968958.1"/>
    </source>
</evidence>
<dbReference type="Proteomes" id="UP001163823">
    <property type="component" value="Chromosome 5"/>
</dbReference>
<proteinExistence type="inferred from homology"/>
<dbReference type="PANTHER" id="PTHR33077:SF17">
    <property type="entry name" value="PROTEIN TIFY 5B"/>
    <property type="match status" value="1"/>
</dbReference>
<accession>A0AAD7M367</accession>
<keyword evidence="6" id="KW-1185">Reference proteome</keyword>
<dbReference type="GO" id="GO:0009611">
    <property type="term" value="P:response to wounding"/>
    <property type="evidence" value="ECO:0007669"/>
    <property type="project" value="UniProtKB-UniRule"/>
</dbReference>
<name>A0AAD7M367_QUISA</name>
<organism evidence="5 6">
    <name type="scientific">Quillaja saponaria</name>
    <name type="common">Soap bark tree</name>
    <dbReference type="NCBI Taxonomy" id="32244"/>
    <lineage>
        <taxon>Eukaryota</taxon>
        <taxon>Viridiplantae</taxon>
        <taxon>Streptophyta</taxon>
        <taxon>Embryophyta</taxon>
        <taxon>Tracheophyta</taxon>
        <taxon>Spermatophyta</taxon>
        <taxon>Magnoliopsida</taxon>
        <taxon>eudicotyledons</taxon>
        <taxon>Gunneridae</taxon>
        <taxon>Pentapetalae</taxon>
        <taxon>rosids</taxon>
        <taxon>fabids</taxon>
        <taxon>Fabales</taxon>
        <taxon>Quillajaceae</taxon>
        <taxon>Quillaja</taxon>
    </lineage>
</organism>
<dbReference type="InterPro" id="IPR018467">
    <property type="entry name" value="CCT_CS"/>
</dbReference>
<dbReference type="InterPro" id="IPR010399">
    <property type="entry name" value="Tify_dom"/>
</dbReference>
<comment type="caution">
    <text evidence="5">The sequence shown here is derived from an EMBL/GenBank/DDBJ whole genome shotgun (WGS) entry which is preliminary data.</text>
</comment>
<dbReference type="PANTHER" id="PTHR33077">
    <property type="entry name" value="PROTEIN TIFY 4A-RELATED-RELATED"/>
    <property type="match status" value="1"/>
</dbReference>
<dbReference type="GO" id="GO:0031347">
    <property type="term" value="P:regulation of defense response"/>
    <property type="evidence" value="ECO:0007669"/>
    <property type="project" value="UniProtKB-UniRule"/>
</dbReference>
<feature type="domain" description="Tify" evidence="4">
    <location>
        <begin position="44"/>
        <end position="78"/>
    </location>
</feature>
<dbReference type="Pfam" id="PF06200">
    <property type="entry name" value="tify"/>
    <property type="match status" value="1"/>
</dbReference>
<gene>
    <name evidence="5" type="ORF">O6P43_012986</name>
</gene>
<evidence type="ECO:0000313" key="6">
    <source>
        <dbReference type="Proteomes" id="UP001163823"/>
    </source>
</evidence>
<protein>
    <recommendedName>
        <fullName evidence="2">Protein TIFY</fullName>
    </recommendedName>
    <alternativeName>
        <fullName evidence="2">Jasmonate ZIM domain-containing protein</fullName>
    </alternativeName>
</protein>
<feature type="compositionally biased region" description="Low complexity" evidence="3">
    <location>
        <begin position="95"/>
        <end position="116"/>
    </location>
</feature>
<comment type="similarity">
    <text evidence="1 2">Belongs to the TIFY/JAZ family.</text>
</comment>
<keyword evidence="2" id="KW-0539">Nucleus</keyword>
<evidence type="ECO:0000256" key="1">
    <source>
        <dbReference type="ARBA" id="ARBA00008614"/>
    </source>
</evidence>
<dbReference type="KEGG" id="qsa:O6P43_012986"/>